<accession>A0A7J6D1U3</accession>
<dbReference type="EMBL" id="JAAMOB010000005">
    <property type="protein sequence ID" value="KAF4113175.1"/>
    <property type="molecule type" value="Genomic_DNA"/>
</dbReference>
<name>A0A7J6D1U3_9TELE</name>
<dbReference type="Proteomes" id="UP000579812">
    <property type="component" value="Unassembled WGS sequence"/>
</dbReference>
<protein>
    <submittedName>
        <fullName evidence="1">Uncharacterized protein</fullName>
    </submittedName>
</protein>
<evidence type="ECO:0000313" key="1">
    <source>
        <dbReference type="EMBL" id="KAF4113175.1"/>
    </source>
</evidence>
<reference evidence="1 2" key="1">
    <citation type="submission" date="2020-04" db="EMBL/GenBank/DDBJ databases">
        <title>Chromosome-level genome assembly of a cyprinid fish Onychostoma macrolepis by integration of Nanopore Sequencing, Bionano and Hi-C technology.</title>
        <authorList>
            <person name="Wang D."/>
        </authorList>
    </citation>
    <scope>NUCLEOTIDE SEQUENCE [LARGE SCALE GENOMIC DNA]</scope>
    <source>
        <strain evidence="1">SWU-2019</strain>
        <tissue evidence="1">Muscle</tissue>
    </source>
</reference>
<comment type="caution">
    <text evidence="1">The sequence shown here is derived from an EMBL/GenBank/DDBJ whole genome shotgun (WGS) entry which is preliminary data.</text>
</comment>
<evidence type="ECO:0000313" key="2">
    <source>
        <dbReference type="Proteomes" id="UP000579812"/>
    </source>
</evidence>
<sequence length="127" mass="14256">MATRNLRVRRLISPQWGQSDLPSTASAWAQPRPEDAPRFVAIRRFDWLRTGKAIASHPFFRSSAEHSRGREGVSTAACRSRTELNSEGLLLLIWEQFALIFITGLSAECVRLLSAPSEPLFASLDFK</sequence>
<dbReference type="AlphaFoldDB" id="A0A7J6D1U3"/>
<proteinExistence type="predicted"/>
<keyword evidence="2" id="KW-1185">Reference proteome</keyword>
<gene>
    <name evidence="1" type="ORF">G5714_005720</name>
</gene>
<organism evidence="1 2">
    <name type="scientific">Onychostoma macrolepis</name>
    <dbReference type="NCBI Taxonomy" id="369639"/>
    <lineage>
        <taxon>Eukaryota</taxon>
        <taxon>Metazoa</taxon>
        <taxon>Chordata</taxon>
        <taxon>Craniata</taxon>
        <taxon>Vertebrata</taxon>
        <taxon>Euteleostomi</taxon>
        <taxon>Actinopterygii</taxon>
        <taxon>Neopterygii</taxon>
        <taxon>Teleostei</taxon>
        <taxon>Ostariophysi</taxon>
        <taxon>Cypriniformes</taxon>
        <taxon>Cyprinidae</taxon>
        <taxon>Acrossocheilinae</taxon>
        <taxon>Onychostoma</taxon>
    </lineage>
</organism>